<name>A0ABN7ERD7_9FLAO</name>
<gene>
    <name evidence="1" type="ORF">FLACOL7796_04192</name>
</gene>
<organism evidence="1 2">
    <name type="scientific">Flavobacterium collinsii</name>
    <dbReference type="NCBI Taxonomy" id="1114861"/>
    <lineage>
        <taxon>Bacteria</taxon>
        <taxon>Pseudomonadati</taxon>
        <taxon>Bacteroidota</taxon>
        <taxon>Flavobacteriia</taxon>
        <taxon>Flavobacteriales</taxon>
        <taxon>Flavobacteriaceae</taxon>
        <taxon>Flavobacterium</taxon>
    </lineage>
</organism>
<accession>A0ABN7ERD7</accession>
<proteinExistence type="predicted"/>
<dbReference type="Proteomes" id="UP000474567">
    <property type="component" value="Unassembled WGS sequence"/>
</dbReference>
<keyword evidence="2" id="KW-1185">Reference proteome</keyword>
<evidence type="ECO:0000313" key="2">
    <source>
        <dbReference type="Proteomes" id="UP000474567"/>
    </source>
</evidence>
<evidence type="ECO:0000313" key="1">
    <source>
        <dbReference type="EMBL" id="CAA9202287.1"/>
    </source>
</evidence>
<comment type="caution">
    <text evidence="1">The sequence shown here is derived from an EMBL/GenBank/DDBJ whole genome shotgun (WGS) entry which is preliminary data.</text>
</comment>
<dbReference type="EMBL" id="CADCST010000132">
    <property type="protein sequence ID" value="CAA9202287.1"/>
    <property type="molecule type" value="Genomic_DNA"/>
</dbReference>
<protein>
    <submittedName>
        <fullName evidence="1">Uncharacterized protein</fullName>
    </submittedName>
</protein>
<sequence>MKEPLTRKEVNKLLNSRPRKMGDPVNAIQSNTIFPTHLHYFKYVFLKLQNNINEIIKYSEYFDEEILDYLIKMNVIIEFHFSDLASTGNNTSIIWHEFEIYCMGINMHNIRKRFDKKYLKYLDELKPYYESINGDKKINDPV</sequence>
<reference evidence="1 2" key="1">
    <citation type="submission" date="2020-02" db="EMBL/GenBank/DDBJ databases">
        <authorList>
            <person name="Criscuolo A."/>
        </authorList>
    </citation>
    <scope>NUCLEOTIDE SEQUENCE [LARGE SCALE GENOMIC DNA]</scope>
    <source>
        <strain evidence="1">CECT7796</strain>
    </source>
</reference>